<dbReference type="InterPro" id="IPR001063">
    <property type="entry name" value="Ribosomal_uL22"/>
</dbReference>
<protein>
    <recommendedName>
        <fullName evidence="6 7">Large ribosomal subunit protein uL22</fullName>
    </recommendedName>
</protein>
<dbReference type="PANTHER" id="PTHR13501">
    <property type="entry name" value="CHLOROPLAST 50S RIBOSOMAL PROTEIN L22-RELATED"/>
    <property type="match status" value="1"/>
</dbReference>
<dbReference type="Pfam" id="PF00237">
    <property type="entry name" value="Ribosomal_L22"/>
    <property type="match status" value="1"/>
</dbReference>
<dbReference type="Gene3D" id="3.90.470.10">
    <property type="entry name" value="Ribosomal protein L22/L17"/>
    <property type="match status" value="1"/>
</dbReference>
<sequence>MEIVSKYRKAKSSAQKLRLIVNCIRGKKITHIMDFLNYHKKKSAFLVKKVLNSAIANAHHNFGINVNNLFIKEIYVDEGPMMKRIIPRAKGRSDHILKRTSHITVIVSNK</sequence>
<evidence type="ECO:0000256" key="10">
    <source>
        <dbReference type="RuleBase" id="RU004008"/>
    </source>
</evidence>
<organism evidence="11 12">
    <name type="scientific">Buchnera aphidicola</name>
    <name type="common">Stegophylla sp.</name>
    <dbReference type="NCBI Taxonomy" id="2315800"/>
    <lineage>
        <taxon>Bacteria</taxon>
        <taxon>Pseudomonadati</taxon>
        <taxon>Pseudomonadota</taxon>
        <taxon>Gammaproteobacteria</taxon>
        <taxon>Enterobacterales</taxon>
        <taxon>Erwiniaceae</taxon>
        <taxon>Buchnera</taxon>
    </lineage>
</organism>
<keyword evidence="3 7" id="KW-0694">RNA-binding</keyword>
<dbReference type="PROSITE" id="PS00464">
    <property type="entry name" value="RIBOSOMAL_L22"/>
    <property type="match status" value="1"/>
</dbReference>
<keyword evidence="4 7" id="KW-0689">Ribosomal protein</keyword>
<evidence type="ECO:0000256" key="5">
    <source>
        <dbReference type="ARBA" id="ARBA00023274"/>
    </source>
</evidence>
<dbReference type="OrthoDB" id="9805969at2"/>
<dbReference type="CDD" id="cd00336">
    <property type="entry name" value="Ribosomal_L22"/>
    <property type="match status" value="1"/>
</dbReference>
<keyword evidence="12" id="KW-1185">Reference proteome</keyword>
<dbReference type="GO" id="GO:0006412">
    <property type="term" value="P:translation"/>
    <property type="evidence" value="ECO:0007669"/>
    <property type="project" value="UniProtKB-UniRule"/>
</dbReference>
<dbReference type="SUPFAM" id="SSF54843">
    <property type="entry name" value="Ribosomal protein L22"/>
    <property type="match status" value="1"/>
</dbReference>
<gene>
    <name evidence="7" type="primary">rplV</name>
    <name evidence="11" type="ORF">D9V79_01635</name>
</gene>
<evidence type="ECO:0000256" key="9">
    <source>
        <dbReference type="RuleBase" id="RU004006"/>
    </source>
</evidence>
<proteinExistence type="inferred from homology"/>
<dbReference type="GO" id="GO:0022625">
    <property type="term" value="C:cytosolic large ribosomal subunit"/>
    <property type="evidence" value="ECO:0007669"/>
    <property type="project" value="TreeGrafter"/>
</dbReference>
<evidence type="ECO:0000256" key="7">
    <source>
        <dbReference type="HAMAP-Rule" id="MF_01331"/>
    </source>
</evidence>
<name>A0A4D6YJ56_9GAMM</name>
<dbReference type="NCBIfam" id="TIGR01044">
    <property type="entry name" value="rplV_bact"/>
    <property type="match status" value="1"/>
</dbReference>
<dbReference type="InterPro" id="IPR018260">
    <property type="entry name" value="Ribosomal_uL22_CS"/>
</dbReference>
<keyword evidence="5 7" id="KW-0687">Ribonucleoprotein</keyword>
<evidence type="ECO:0000313" key="11">
    <source>
        <dbReference type="EMBL" id="QCI26481.1"/>
    </source>
</evidence>
<evidence type="ECO:0000256" key="2">
    <source>
        <dbReference type="ARBA" id="ARBA00022730"/>
    </source>
</evidence>
<comment type="subunit">
    <text evidence="7 9">Part of the 50S ribosomal subunit.</text>
</comment>
<comment type="function">
    <text evidence="7 10">This protein binds specifically to 23S rRNA; its binding is stimulated by other ribosomal proteins, e.g., L4, L17, and L20. It is important during the early stages of 50S assembly. It makes multiple contacts with different domains of the 23S rRNA in the assembled 50S subunit and ribosome.</text>
</comment>
<evidence type="ECO:0000313" key="12">
    <source>
        <dbReference type="Proteomes" id="UP000298636"/>
    </source>
</evidence>
<dbReference type="PANTHER" id="PTHR13501:SF8">
    <property type="entry name" value="LARGE RIBOSOMAL SUBUNIT PROTEIN UL22M"/>
    <property type="match status" value="1"/>
</dbReference>
<evidence type="ECO:0000256" key="4">
    <source>
        <dbReference type="ARBA" id="ARBA00022980"/>
    </source>
</evidence>
<comment type="similarity">
    <text evidence="1 7 8">Belongs to the universal ribosomal protein uL22 family.</text>
</comment>
<keyword evidence="2 7" id="KW-0699">rRNA-binding</keyword>
<evidence type="ECO:0000256" key="8">
    <source>
        <dbReference type="RuleBase" id="RU004005"/>
    </source>
</evidence>
<evidence type="ECO:0000256" key="6">
    <source>
        <dbReference type="ARBA" id="ARBA00035207"/>
    </source>
</evidence>
<comment type="function">
    <text evidence="7">The globular domain of the protein is located near the polypeptide exit tunnel on the outside of the subunit, while an extended beta-hairpin is found that lines the wall of the exit tunnel in the center of the 70S ribosome.</text>
</comment>
<dbReference type="InterPro" id="IPR005727">
    <property type="entry name" value="Ribosomal_uL22_bac/chlpt-type"/>
</dbReference>
<dbReference type="Proteomes" id="UP000298636">
    <property type="component" value="Chromosome"/>
</dbReference>
<dbReference type="HAMAP" id="MF_01331_B">
    <property type="entry name" value="Ribosomal_uL22_B"/>
    <property type="match status" value="1"/>
</dbReference>
<reference evidence="11 12" key="1">
    <citation type="submission" date="2018-10" db="EMBL/GenBank/DDBJ databases">
        <title>Comparative functional genomics of the obligate endosymbiont Buchnera aphidicola.</title>
        <authorList>
            <person name="Chong R.A."/>
        </authorList>
    </citation>
    <scope>NUCLEOTIDE SEQUENCE [LARGE SCALE GENOMIC DNA]</scope>
    <source>
        <strain evidence="11 12">Ssp</strain>
    </source>
</reference>
<evidence type="ECO:0000256" key="1">
    <source>
        <dbReference type="ARBA" id="ARBA00009451"/>
    </source>
</evidence>
<evidence type="ECO:0000256" key="3">
    <source>
        <dbReference type="ARBA" id="ARBA00022884"/>
    </source>
</evidence>
<dbReference type="AlphaFoldDB" id="A0A4D6YJ56"/>
<dbReference type="EMBL" id="CP032998">
    <property type="protein sequence ID" value="QCI26481.1"/>
    <property type="molecule type" value="Genomic_DNA"/>
</dbReference>
<accession>A0A4D6YJ56</accession>
<dbReference type="RefSeq" id="WP_158352036.1">
    <property type="nucleotide sequence ID" value="NZ_CP032998.1"/>
</dbReference>
<dbReference type="GO" id="GO:0003735">
    <property type="term" value="F:structural constituent of ribosome"/>
    <property type="evidence" value="ECO:0007669"/>
    <property type="project" value="InterPro"/>
</dbReference>
<dbReference type="InterPro" id="IPR047867">
    <property type="entry name" value="Ribosomal_uL22_bac/org-type"/>
</dbReference>
<dbReference type="InterPro" id="IPR036394">
    <property type="entry name" value="Ribosomal_uL22_sf"/>
</dbReference>
<dbReference type="GO" id="GO:0019843">
    <property type="term" value="F:rRNA binding"/>
    <property type="evidence" value="ECO:0007669"/>
    <property type="project" value="UniProtKB-UniRule"/>
</dbReference>